<dbReference type="AlphaFoldDB" id="A0A1V4BT28"/>
<reference evidence="1 2" key="1">
    <citation type="submission" date="2017-02" db="EMBL/GenBank/DDBJ databases">
        <title>Genome sequence of Microcystis aeruginosa KW.</title>
        <authorList>
            <person name="Oh H.-M."/>
            <person name="Ahn C.-Y."/>
            <person name="Jeong H."/>
            <person name="Srivastava A."/>
            <person name="Lee H.-G."/>
            <person name="Kang S.-R."/>
        </authorList>
    </citation>
    <scope>NUCLEOTIDE SEQUENCE [LARGE SCALE GENOMIC DNA]</scope>
    <source>
        <strain evidence="1 2">KW</strain>
    </source>
</reference>
<proteinExistence type="predicted"/>
<dbReference type="Proteomes" id="UP000189835">
    <property type="component" value="Unassembled WGS sequence"/>
</dbReference>
<comment type="caution">
    <text evidence="1">The sequence shown here is derived from an EMBL/GenBank/DDBJ whole genome shotgun (WGS) entry which is preliminary data.</text>
</comment>
<evidence type="ECO:0008006" key="3">
    <source>
        <dbReference type="Google" id="ProtNLM"/>
    </source>
</evidence>
<evidence type="ECO:0000313" key="2">
    <source>
        <dbReference type="Proteomes" id="UP000189835"/>
    </source>
</evidence>
<dbReference type="RefSeq" id="WP_079208477.1">
    <property type="nucleotide sequence ID" value="NZ_MVGR01000004.1"/>
</dbReference>
<gene>
    <name evidence="1" type="ORF">B1L04_15205</name>
</gene>
<accession>A0A1V4BT28</accession>
<name>A0A1V4BT28_MICAE</name>
<organism evidence="1 2">
    <name type="scientific">Microcystis aeruginosa KW</name>
    <dbReference type="NCBI Taxonomy" id="1960155"/>
    <lineage>
        <taxon>Bacteria</taxon>
        <taxon>Bacillati</taxon>
        <taxon>Cyanobacteriota</taxon>
        <taxon>Cyanophyceae</taxon>
        <taxon>Oscillatoriophycideae</taxon>
        <taxon>Chroococcales</taxon>
        <taxon>Microcystaceae</taxon>
        <taxon>Microcystis</taxon>
    </lineage>
</organism>
<sequence>MQINHSHLLIDSCCLLNLCASGELLNILQVISISAQATIVEEVKRELLEIENIEQFEDAIKQGLLSIVDFESDAEQTAFVNYTVDIDDGEAATGAIAINRNWAIATDDKKATKFLSQESPSLQIISTLEIIKHWSKTVNIEPSKLSNVLNDIRVKARYYPHKNHLLKSWWETVINNPYNP</sequence>
<evidence type="ECO:0000313" key="1">
    <source>
        <dbReference type="EMBL" id="OPF17365.1"/>
    </source>
</evidence>
<protein>
    <recommendedName>
        <fullName evidence="3">PIN domain-containing protein</fullName>
    </recommendedName>
</protein>
<dbReference type="EMBL" id="MVGR01000004">
    <property type="protein sequence ID" value="OPF17365.1"/>
    <property type="molecule type" value="Genomic_DNA"/>
</dbReference>